<name>A0A6N7Q1U4_9BACT</name>
<feature type="chain" id="PRO_5026945518" description="Porin" evidence="1">
    <location>
        <begin position="24"/>
        <end position="353"/>
    </location>
</feature>
<evidence type="ECO:0008006" key="4">
    <source>
        <dbReference type="Google" id="ProtNLM"/>
    </source>
</evidence>
<dbReference type="Gene3D" id="2.40.160.10">
    <property type="entry name" value="Porin"/>
    <property type="match status" value="1"/>
</dbReference>
<sequence>MTPGTTARSLAALALLATRAASASDEGARGEGDGISFEAGGLLQIQTDTLSAPPGPPWRIRARRARPYAEMRVGSWFVGRVEPDFATSRVFFNDAYVRLRPDPRFAMTIGRSGRPFGVVDDVSARDILPIERGARMRGVRALDHYALLEEVAYAGRSFGVAAGGEFPGALGFTYTIGFYRGGVGEEDDRGGDIEQFAGRVTIEPARHARLGASLTNRNFGCDACARGETRRGTAFGADLLYGEFGERGPLALLAVSAGTLDPFSGAHFVSGQIWLAYRYGVASGPFVDVEPLLRVSHGRPEGERAKLGGTLVTPGLNLYLGAKHRWMIDLDLWIPRGVVPVASSLKTQLQLAL</sequence>
<organism evidence="2 3">
    <name type="scientific">Polyangium spumosum</name>
    <dbReference type="NCBI Taxonomy" id="889282"/>
    <lineage>
        <taxon>Bacteria</taxon>
        <taxon>Pseudomonadati</taxon>
        <taxon>Myxococcota</taxon>
        <taxon>Polyangia</taxon>
        <taxon>Polyangiales</taxon>
        <taxon>Polyangiaceae</taxon>
        <taxon>Polyangium</taxon>
    </lineage>
</organism>
<dbReference type="RefSeq" id="WP_153823380.1">
    <property type="nucleotide sequence ID" value="NZ_WJIE01000012.1"/>
</dbReference>
<dbReference type="EMBL" id="WJIE01000012">
    <property type="protein sequence ID" value="MRG96575.1"/>
    <property type="molecule type" value="Genomic_DNA"/>
</dbReference>
<reference evidence="2 3" key="1">
    <citation type="submission" date="2019-10" db="EMBL/GenBank/DDBJ databases">
        <title>A soil myxobacterium in the family Polyangiaceae.</title>
        <authorList>
            <person name="Li Y."/>
            <person name="Wang J."/>
        </authorList>
    </citation>
    <scope>NUCLEOTIDE SEQUENCE [LARGE SCALE GENOMIC DNA]</scope>
    <source>
        <strain evidence="2 3">DSM 14734</strain>
    </source>
</reference>
<proteinExistence type="predicted"/>
<dbReference type="InterPro" id="IPR023614">
    <property type="entry name" value="Porin_dom_sf"/>
</dbReference>
<evidence type="ECO:0000313" key="3">
    <source>
        <dbReference type="Proteomes" id="UP000440224"/>
    </source>
</evidence>
<comment type="caution">
    <text evidence="2">The sequence shown here is derived from an EMBL/GenBank/DDBJ whole genome shotgun (WGS) entry which is preliminary data.</text>
</comment>
<protein>
    <recommendedName>
        <fullName evidence="4">Porin</fullName>
    </recommendedName>
</protein>
<evidence type="ECO:0000256" key="1">
    <source>
        <dbReference type="SAM" id="SignalP"/>
    </source>
</evidence>
<feature type="signal peptide" evidence="1">
    <location>
        <begin position="1"/>
        <end position="23"/>
    </location>
</feature>
<evidence type="ECO:0000313" key="2">
    <source>
        <dbReference type="EMBL" id="MRG96575.1"/>
    </source>
</evidence>
<dbReference type="Proteomes" id="UP000440224">
    <property type="component" value="Unassembled WGS sequence"/>
</dbReference>
<keyword evidence="3" id="KW-1185">Reference proteome</keyword>
<gene>
    <name evidence="2" type="ORF">GF068_32315</name>
</gene>
<accession>A0A6N7Q1U4</accession>
<dbReference type="AlphaFoldDB" id="A0A6N7Q1U4"/>
<keyword evidence="1" id="KW-0732">Signal</keyword>